<keyword evidence="6" id="KW-0677">Repeat</keyword>
<evidence type="ECO:0000256" key="4">
    <source>
        <dbReference type="ARBA" id="ARBA00022490"/>
    </source>
</evidence>
<feature type="domain" description="AAA+ ATPase" evidence="21">
    <location>
        <begin position="470"/>
        <end position="612"/>
    </location>
</feature>
<evidence type="ECO:0000256" key="13">
    <source>
        <dbReference type="ARBA" id="ARBA00032509"/>
    </source>
</evidence>
<dbReference type="GO" id="GO:0016558">
    <property type="term" value="P:protein import into peroxisome matrix"/>
    <property type="evidence" value="ECO:0007669"/>
    <property type="project" value="TreeGrafter"/>
</dbReference>
<gene>
    <name evidence="22" type="ORF">J8A68_001911</name>
</gene>
<dbReference type="Pfam" id="PF09262">
    <property type="entry name" value="PEX-1N"/>
    <property type="match status" value="1"/>
</dbReference>
<protein>
    <recommendedName>
        <fullName evidence="14">Peroxisomal ATPase PEX1</fullName>
    </recommendedName>
    <alternativeName>
        <fullName evidence="13">Peroxin-1</fullName>
    </alternativeName>
    <alternativeName>
        <fullName evidence="19">Peroxisome biosynthesis protein PAS1</fullName>
    </alternativeName>
</protein>
<dbReference type="SMART" id="SM00382">
    <property type="entry name" value="AAA"/>
    <property type="match status" value="2"/>
</dbReference>
<keyword evidence="23" id="KW-1185">Reference proteome</keyword>
<keyword evidence="9" id="KW-0067">ATP-binding</keyword>
<dbReference type="CDD" id="cd00009">
    <property type="entry name" value="AAA"/>
    <property type="match status" value="1"/>
</dbReference>
<dbReference type="InterPro" id="IPR050168">
    <property type="entry name" value="AAA_ATPase_domain"/>
</dbReference>
<comment type="subcellular location">
    <subcellularLocation>
        <location evidence="1">Cytoplasm</location>
        <location evidence="1">Cytosol</location>
    </subcellularLocation>
    <subcellularLocation>
        <location evidence="15">Peroxisome membrane</location>
    </subcellularLocation>
</comment>
<keyword evidence="3" id="KW-0813">Transport</keyword>
<evidence type="ECO:0000256" key="8">
    <source>
        <dbReference type="ARBA" id="ARBA00022801"/>
    </source>
</evidence>
<evidence type="ECO:0000313" key="22">
    <source>
        <dbReference type="EMBL" id="KAG7664567.1"/>
    </source>
</evidence>
<dbReference type="FunFam" id="1.10.8.60:FF:000105">
    <property type="entry name" value="PeRoXisome assembly factor"/>
    <property type="match status" value="1"/>
</dbReference>
<dbReference type="OrthoDB" id="2187at2759"/>
<feature type="domain" description="AAA+ ATPase" evidence="21">
    <location>
        <begin position="735"/>
        <end position="871"/>
    </location>
</feature>
<dbReference type="GO" id="GO:0016887">
    <property type="term" value="F:ATP hydrolysis activity"/>
    <property type="evidence" value="ECO:0007669"/>
    <property type="project" value="InterPro"/>
</dbReference>
<keyword evidence="12" id="KW-0576">Peroxisome</keyword>
<feature type="region of interest" description="Disordered" evidence="20">
    <location>
        <begin position="977"/>
        <end position="1002"/>
    </location>
</feature>
<dbReference type="Pfam" id="PF00004">
    <property type="entry name" value="AAA"/>
    <property type="match status" value="2"/>
</dbReference>
<proteinExistence type="inferred from homology"/>
<evidence type="ECO:0000256" key="15">
    <source>
        <dbReference type="ARBA" id="ARBA00046271"/>
    </source>
</evidence>
<comment type="catalytic activity">
    <reaction evidence="16">
        <text>ATP + H2O = ADP + phosphate + H(+)</text>
        <dbReference type="Rhea" id="RHEA:13065"/>
        <dbReference type="ChEBI" id="CHEBI:15377"/>
        <dbReference type="ChEBI" id="CHEBI:15378"/>
        <dbReference type="ChEBI" id="CHEBI:30616"/>
        <dbReference type="ChEBI" id="CHEBI:43474"/>
        <dbReference type="ChEBI" id="CHEBI:456216"/>
    </reaction>
    <physiologicalReaction direction="left-to-right" evidence="16">
        <dbReference type="Rhea" id="RHEA:13066"/>
    </physiologicalReaction>
</comment>
<dbReference type="InterPro" id="IPR003959">
    <property type="entry name" value="ATPase_AAA_core"/>
</dbReference>
<dbReference type="PROSITE" id="PS00674">
    <property type="entry name" value="AAA"/>
    <property type="match status" value="1"/>
</dbReference>
<evidence type="ECO:0000256" key="10">
    <source>
        <dbReference type="ARBA" id="ARBA00022927"/>
    </source>
</evidence>
<evidence type="ECO:0000256" key="11">
    <source>
        <dbReference type="ARBA" id="ARBA00023136"/>
    </source>
</evidence>
<evidence type="ECO:0000256" key="12">
    <source>
        <dbReference type="ARBA" id="ARBA00023140"/>
    </source>
</evidence>
<sequence length="1060" mass="117233">MDNHKSTIKLKTLKSNLINLPSHLSNLLFTANIQIQDVIIELVSTSTRAKSKQSYYAGWSGMSSSDPSSIEIDPIFATSLGLVENDSIIINLKINNHEATNINLEPVSSSDWEVVELHAQHIEDKLLSQTRCVAIGQILIVYPNQSTHAKLIVTDIGSDDKKYAKISPYAEIAIAPKVRQEKKSTTAGGPPSSKGSVSNKTKTTKEDYGDLPSVLKRGISLPHKLYDNIKLNEGYIVYANFNELPQDVISDYVAVSVIPGPNDKPNGSGNNIDEANTDLKENKRIIAKLLDFKDGIADNIGVSQSLAIALHIENQVGNIIVLKPAIKNLPRRPTTFTIHPYITQSKRKDQQINLNNKQQSADNNKLIQQITEKLYPGISKSCMTNYTKIPIIPNILPNGGLLKFRKNDDPNSWIKPYSLDSKKPIRIEIGEELLRAQSFIQTRPDNTQEDEAIGLDAMIEDIVESFVDSPNTGSLIYGNSGSGKTLLLQLVSKQLVSLGIFTKFISCESIMNENYNSLVNKFQKWIQTSNWHKPAVIVLDNLDKILPCELDNVDNSKSNQLTEFLISSLAKIHNQQNSNLSILISATSKESLNKLLSGSHVLENYIHLSPPNKPMRHDILTNYITARCPHLDIDIMDLVAETEGYLPNDLKTLSDRIYHEYLFSQPAPAITQSHIDKALAGYTPANLRGVNLQKSSTTTSWSDIGGLSDAKTLLLETLEWPTKYAPIFKSCPLRLRSGILLYGYPGCGKTLLASAVASQCGLNFIAVKGPEILNKYIGASEASVRELFERAQAARPCVLFLDEFDSIAPKRGHDSTGVTDRVVNQMLTQMDGAEGLGEGVYVLAATSRPDLIDSALLRPGRLDKAVICDMPTYEDRMDILKCVTRKMELGPGVDLEEVAKGCGGFSGADIQGLCYNAYLKAVHLTLDEMEKKEQSEGSVKVGNNKSIEFFQVDGGSDGKKKKLRSSERVKLLHQIEQFMNNEDDEEGDKQQESDEKDKDENKVIITHQNFLDSLKETKPSISFSEKTKLSKIYHQFLSGRDGNMPDGSASNEIGGRTTLM</sequence>
<evidence type="ECO:0000256" key="19">
    <source>
        <dbReference type="ARBA" id="ARBA00081751"/>
    </source>
</evidence>
<dbReference type="GO" id="GO:0005778">
    <property type="term" value="C:peroxisomal membrane"/>
    <property type="evidence" value="ECO:0007669"/>
    <property type="project" value="UniProtKB-SubCell"/>
</dbReference>
<comment type="caution">
    <text evidence="22">The sequence shown here is derived from an EMBL/GenBank/DDBJ whole genome shotgun (WGS) entry which is preliminary data.</text>
</comment>
<evidence type="ECO:0000256" key="5">
    <source>
        <dbReference type="ARBA" id="ARBA00022593"/>
    </source>
</evidence>
<keyword evidence="4" id="KW-0963">Cytoplasm</keyword>
<dbReference type="PANTHER" id="PTHR23077:SF12">
    <property type="entry name" value="PEROXISOMAL ATPASE PEX1"/>
    <property type="match status" value="1"/>
</dbReference>
<evidence type="ECO:0000256" key="7">
    <source>
        <dbReference type="ARBA" id="ARBA00022741"/>
    </source>
</evidence>
<evidence type="ECO:0000256" key="6">
    <source>
        <dbReference type="ARBA" id="ARBA00022737"/>
    </source>
</evidence>
<evidence type="ECO:0000256" key="9">
    <source>
        <dbReference type="ARBA" id="ARBA00022840"/>
    </source>
</evidence>
<comment type="subunit">
    <text evidence="18">Interacts with PEX6; forming the PEX1-PEX6 AAA ATPase complex, which is composed of a heterohexamer formed by a trimer of PEX1-PEX6 dimers.</text>
</comment>
<dbReference type="GO" id="GO:0005829">
    <property type="term" value="C:cytosol"/>
    <property type="evidence" value="ECO:0007669"/>
    <property type="project" value="UniProtKB-SubCell"/>
</dbReference>
<evidence type="ECO:0000313" key="23">
    <source>
        <dbReference type="Proteomes" id="UP000694255"/>
    </source>
</evidence>
<evidence type="ECO:0000256" key="3">
    <source>
        <dbReference type="ARBA" id="ARBA00022448"/>
    </source>
</evidence>
<evidence type="ECO:0000259" key="21">
    <source>
        <dbReference type="SMART" id="SM00382"/>
    </source>
</evidence>
<accession>A0A8J5QSU1</accession>
<dbReference type="PANTHER" id="PTHR23077">
    <property type="entry name" value="AAA-FAMILY ATPASE"/>
    <property type="match status" value="1"/>
</dbReference>
<keyword evidence="11" id="KW-0472">Membrane</keyword>
<evidence type="ECO:0000256" key="16">
    <source>
        <dbReference type="ARBA" id="ARBA00048778"/>
    </source>
</evidence>
<keyword evidence="5" id="KW-0962">Peroxisome biogenesis</keyword>
<dbReference type="FunFam" id="3.40.50.300:FF:000149">
    <property type="entry name" value="Nuclear valosin-containing protein-like"/>
    <property type="match status" value="1"/>
</dbReference>
<feature type="compositionally biased region" description="Basic and acidic residues" evidence="20">
    <location>
        <begin position="988"/>
        <end position="1002"/>
    </location>
</feature>
<evidence type="ECO:0000256" key="18">
    <source>
        <dbReference type="ARBA" id="ARBA00064205"/>
    </source>
</evidence>
<dbReference type="EMBL" id="JAGSYN010000072">
    <property type="protein sequence ID" value="KAG7664567.1"/>
    <property type="molecule type" value="Genomic_DNA"/>
</dbReference>
<dbReference type="CDD" id="cd19526">
    <property type="entry name" value="RecA-like_PEX1_r2"/>
    <property type="match status" value="1"/>
</dbReference>
<feature type="region of interest" description="Disordered" evidence="20">
    <location>
        <begin position="1038"/>
        <end position="1060"/>
    </location>
</feature>
<feature type="region of interest" description="Disordered" evidence="20">
    <location>
        <begin position="180"/>
        <end position="206"/>
    </location>
</feature>
<comment type="similarity">
    <text evidence="2">Belongs to the AAA ATPase family.</text>
</comment>
<comment type="function">
    <text evidence="17">Component of the PEX1-PEX6 AAA ATPase complex involved in peroxisome biosynthesis. The complex acts as a protein dislocase complex that mediates the ATP-dependent extraction of the PEX5 receptor from peroxisomal membranes, an essential step for PEX5 recycling. Specifically recognizes PEX5 monoubiquitinated at 'Cys-6', and pulls it out of the peroxisome lumen through the PEX2-PEX10-PEX12 retrotranslocation channel. Extraction by the PEX1-PEX6 AAA ATPase complex is accompanied by unfolding of the TPR repeats and release of bound cargo from PEX5.</text>
</comment>
<evidence type="ECO:0000256" key="2">
    <source>
        <dbReference type="ARBA" id="ARBA00006914"/>
    </source>
</evidence>
<dbReference type="InterPro" id="IPR003593">
    <property type="entry name" value="AAA+_ATPase"/>
</dbReference>
<dbReference type="InterPro" id="IPR015342">
    <property type="entry name" value="PEX1-N_C-lobe"/>
</dbReference>
<dbReference type="InterPro" id="IPR003960">
    <property type="entry name" value="ATPase_AAA_CS"/>
</dbReference>
<dbReference type="RefSeq" id="XP_049264799.1">
    <property type="nucleotide sequence ID" value="XM_049405605.1"/>
</dbReference>
<evidence type="ECO:0000256" key="17">
    <source>
        <dbReference type="ARBA" id="ARBA00059626"/>
    </source>
</evidence>
<evidence type="ECO:0000256" key="14">
    <source>
        <dbReference type="ARBA" id="ARBA00034532"/>
    </source>
</evidence>
<evidence type="ECO:0000256" key="1">
    <source>
        <dbReference type="ARBA" id="ARBA00004514"/>
    </source>
</evidence>
<dbReference type="Pfam" id="PF17862">
    <property type="entry name" value="AAA_lid_3"/>
    <property type="match status" value="1"/>
</dbReference>
<name>A0A8J5QSU1_9ASCO</name>
<evidence type="ECO:0000256" key="20">
    <source>
        <dbReference type="SAM" id="MobiDB-lite"/>
    </source>
</evidence>
<dbReference type="InterPro" id="IPR041569">
    <property type="entry name" value="AAA_lid_3"/>
</dbReference>
<dbReference type="GeneID" id="73468712"/>
<keyword evidence="7" id="KW-0547">Nucleotide-binding</keyword>
<keyword evidence="10" id="KW-0653">Protein transport</keyword>
<dbReference type="AlphaFoldDB" id="A0A8J5QSU1"/>
<dbReference type="GO" id="GO:0005524">
    <property type="term" value="F:ATP binding"/>
    <property type="evidence" value="ECO:0007669"/>
    <property type="project" value="UniProtKB-KW"/>
</dbReference>
<reference evidence="22 23" key="1">
    <citation type="journal article" date="2021" name="DNA Res.">
        <title>Genome analysis of Candida subhashii reveals its hybrid nature and dual mitochondrial genome conformations.</title>
        <authorList>
            <person name="Mixao V."/>
            <person name="Hegedusova E."/>
            <person name="Saus E."/>
            <person name="Pryszcz L.P."/>
            <person name="Cillingova A."/>
            <person name="Nosek J."/>
            <person name="Gabaldon T."/>
        </authorList>
    </citation>
    <scope>NUCLEOTIDE SEQUENCE [LARGE SCALE GENOMIC DNA]</scope>
    <source>
        <strain evidence="22 23">CBS 10753</strain>
    </source>
</reference>
<dbReference type="Proteomes" id="UP000694255">
    <property type="component" value="Unassembled WGS sequence"/>
</dbReference>
<organism evidence="22 23">
    <name type="scientific">[Candida] subhashii</name>
    <dbReference type="NCBI Taxonomy" id="561895"/>
    <lineage>
        <taxon>Eukaryota</taxon>
        <taxon>Fungi</taxon>
        <taxon>Dikarya</taxon>
        <taxon>Ascomycota</taxon>
        <taxon>Saccharomycotina</taxon>
        <taxon>Pichiomycetes</taxon>
        <taxon>Debaryomycetaceae</taxon>
        <taxon>Spathaspora</taxon>
    </lineage>
</organism>
<keyword evidence="8" id="KW-0378">Hydrolase</keyword>